<organism evidence="1 2">
    <name type="scientific">Gracilibacillus pellucidus</name>
    <dbReference type="NCBI Taxonomy" id="3095368"/>
    <lineage>
        <taxon>Bacteria</taxon>
        <taxon>Bacillati</taxon>
        <taxon>Bacillota</taxon>
        <taxon>Bacilli</taxon>
        <taxon>Bacillales</taxon>
        <taxon>Bacillaceae</taxon>
        <taxon>Gracilibacillus</taxon>
    </lineage>
</organism>
<comment type="caution">
    <text evidence="1">The sequence shown here is derived from an EMBL/GenBank/DDBJ whole genome shotgun (WGS) entry which is preliminary data.</text>
</comment>
<keyword evidence="2" id="KW-1185">Reference proteome</keyword>
<dbReference type="EMBL" id="JAWZSR010000002">
    <property type="protein sequence ID" value="MDX8045256.1"/>
    <property type="molecule type" value="Genomic_DNA"/>
</dbReference>
<evidence type="ECO:0000313" key="2">
    <source>
        <dbReference type="Proteomes" id="UP001277972"/>
    </source>
</evidence>
<proteinExistence type="predicted"/>
<gene>
    <name evidence="1" type="ORF">SH601_04570</name>
</gene>
<protein>
    <submittedName>
        <fullName evidence="1">GNAT family N-acetyltransferase</fullName>
    </submittedName>
</protein>
<accession>A0ACC6M2Y9</accession>
<dbReference type="Proteomes" id="UP001277972">
    <property type="component" value="Unassembled WGS sequence"/>
</dbReference>
<evidence type="ECO:0000313" key="1">
    <source>
        <dbReference type="EMBL" id="MDX8045256.1"/>
    </source>
</evidence>
<name>A0ACC6M2Y9_9BACI</name>
<sequence>MEIRQLHKADADHYYVLRLEALQESPQSFAASYEEEKMQTVEKYQNRLATTENAVSFGAFIDDHLVGMVTLIKEKPQNLRHRASLVAMYVKPEARRQGIAQALVTTVIEQARQMSEVEQLYLSVVTSNEPAKRLYQSLGFAVFGTEKRALKIDNVYYDEEHMVLFLED</sequence>
<reference evidence="1" key="1">
    <citation type="submission" date="2023-11" db="EMBL/GenBank/DDBJ databases">
        <title>Gracilibacillus pellucida a moderately halophilic bacterium isolated from saline soil in Xinjiang province.</title>
        <authorList>
            <person name="Zhang Z."/>
            <person name="Tan F."/>
            <person name="Wang Y."/>
            <person name="Xia M."/>
        </authorList>
    </citation>
    <scope>NUCLEOTIDE SEQUENCE</scope>
    <source>
        <strain evidence="1">S3-1-1</strain>
    </source>
</reference>